<sequence length="413" mass="43685">MLRARHALLGLRDYPLEDWEVWSALLPSGPIVNDEMAALAEEVFASTLIPSLGNAVDPEAFSQLQSLAVRVYGLSVMNVEKVAEVLAKALSSLEWDGAADDDKSAALLWARKEALFATAAGLFSPETEARLAEPLVDDLALVPKTIHLPPSVTTNWVKLCTKLPAGAARSLSARVDEYEPADGEEAAVLRLKLGVRAVFGGDAPAAAEVIRIPAEERATAITDAWLALSPAPAEVRSLLGQVAITSVALGRYCASLNTDERTRMWVAVAETNGTATLLKSAGEAGVGAAAVEYIRAVVMKKTREAERTEQVEFLIDARVSSEPGVANQVKKAASELAEDLLAKNVAGDLRSAAKVIVWAGGPGYGHTISLRDGFTAGVKQHSKVLSKSLAKDLADQGLLTLPKKSALAKLLGR</sequence>
<name>A0ABV2VG16_9ACTN</name>
<dbReference type="EMBL" id="JBEXRX010000012">
    <property type="protein sequence ID" value="MEU0151743.1"/>
    <property type="molecule type" value="Genomic_DNA"/>
</dbReference>
<accession>A0ABV2VG16</accession>
<comment type="caution">
    <text evidence="1">The sequence shown here is derived from an EMBL/GenBank/DDBJ whole genome shotgun (WGS) entry which is preliminary data.</text>
</comment>
<organism evidence="1 2">
    <name type="scientific">Micromonospora fulviviridis</name>
    <dbReference type="NCBI Taxonomy" id="47860"/>
    <lineage>
        <taxon>Bacteria</taxon>
        <taxon>Bacillati</taxon>
        <taxon>Actinomycetota</taxon>
        <taxon>Actinomycetes</taxon>
        <taxon>Micromonosporales</taxon>
        <taxon>Micromonosporaceae</taxon>
        <taxon>Micromonospora</taxon>
    </lineage>
</organism>
<proteinExistence type="predicted"/>
<reference evidence="1 2" key="1">
    <citation type="submission" date="2024-06" db="EMBL/GenBank/DDBJ databases">
        <title>The Natural Products Discovery Center: Release of the First 8490 Sequenced Strains for Exploring Actinobacteria Biosynthetic Diversity.</title>
        <authorList>
            <person name="Kalkreuter E."/>
            <person name="Kautsar S.A."/>
            <person name="Yang D."/>
            <person name="Bader C.D."/>
            <person name="Teijaro C.N."/>
            <person name="Fluegel L."/>
            <person name="Davis C.M."/>
            <person name="Simpson J.R."/>
            <person name="Lauterbach L."/>
            <person name="Steele A.D."/>
            <person name="Gui C."/>
            <person name="Meng S."/>
            <person name="Li G."/>
            <person name="Viehrig K."/>
            <person name="Ye F."/>
            <person name="Su P."/>
            <person name="Kiefer A.F."/>
            <person name="Nichols A."/>
            <person name="Cepeda A.J."/>
            <person name="Yan W."/>
            <person name="Fan B."/>
            <person name="Jiang Y."/>
            <person name="Adhikari A."/>
            <person name="Zheng C.-J."/>
            <person name="Schuster L."/>
            <person name="Cowan T.M."/>
            <person name="Smanski M.J."/>
            <person name="Chevrette M.G."/>
            <person name="De Carvalho L.P.S."/>
            <person name="Shen B."/>
        </authorList>
    </citation>
    <scope>NUCLEOTIDE SEQUENCE [LARGE SCALE GENOMIC DNA]</scope>
    <source>
        <strain evidence="1 2">NPDC006286</strain>
    </source>
</reference>
<dbReference type="Proteomes" id="UP001550348">
    <property type="component" value="Unassembled WGS sequence"/>
</dbReference>
<evidence type="ECO:0000313" key="2">
    <source>
        <dbReference type="Proteomes" id="UP001550348"/>
    </source>
</evidence>
<keyword evidence="2" id="KW-1185">Reference proteome</keyword>
<dbReference type="RefSeq" id="WP_355663767.1">
    <property type="nucleotide sequence ID" value="NZ_JBEXRX010000012.1"/>
</dbReference>
<gene>
    <name evidence="1" type="ORF">ABZ071_07420</name>
</gene>
<evidence type="ECO:0000313" key="1">
    <source>
        <dbReference type="EMBL" id="MEU0151743.1"/>
    </source>
</evidence>
<protein>
    <submittedName>
        <fullName evidence="1">Uncharacterized protein</fullName>
    </submittedName>
</protein>